<sequence>MDRTCPLEFIFASHLVVVAIATLSGSRLTVACLFIIDAALTMIRILYERLAAGRPQTGSPPATDPYNLFKDLHDAVVDKRGRVPVPGSMPPVYPRNIPYVVESCVILYPLLVVAFPVWLFSPSGTLSVLAIPGIGIIAAKHFVFIQARESAGVYETASSRRIRRNRSLLLVALLSGGAVAVLSAVSTPATTMVAAMAVAAPWVLFDCRQAGLGPWFPVIEGDAVDRPVSAPRGQPYTTFAHDKRGVRQHAFGGGFAYALDAGFSVMLLSGILAISARAVWLVLVMVVLLPVFLILPASALVMWIGESHVEYRLYDNGIVAYDTYLNTVQWVAPVEDIRSVSATDPTPLWRSSLGLPDKDLILQIERATGETIEIRRLTDTKGFERAYRDP</sequence>
<dbReference type="Proteomes" id="UP000296216">
    <property type="component" value="Chromosome"/>
</dbReference>
<organism evidence="2 4">
    <name type="scientific">Halobacterium salinarum (strain ATCC 33171 / DSM 3754 / JCM 8978 / NBRC 102687 / NCIMB 764 / 91-R6)</name>
    <dbReference type="NCBI Taxonomy" id="2597657"/>
    <lineage>
        <taxon>Archaea</taxon>
        <taxon>Methanobacteriati</taxon>
        <taxon>Methanobacteriota</taxon>
        <taxon>Stenosarchaea group</taxon>
        <taxon>Halobacteria</taxon>
        <taxon>Halobacteriales</taxon>
        <taxon>Halobacteriaceae</taxon>
        <taxon>Halobacterium</taxon>
    </lineage>
</organism>
<evidence type="ECO:0000313" key="4">
    <source>
        <dbReference type="Proteomes" id="UP000296216"/>
    </source>
</evidence>
<dbReference type="GeneID" id="62883570"/>
<dbReference type="EMBL" id="VRYN01000010">
    <property type="protein sequence ID" value="TYO74917.1"/>
    <property type="molecule type" value="Genomic_DNA"/>
</dbReference>
<accession>A0A4D6GSD2</accession>
<dbReference type="EMBL" id="CP038631">
    <property type="protein sequence ID" value="QCC44659.1"/>
    <property type="molecule type" value="Genomic_DNA"/>
</dbReference>
<name>A0A4D6GSD2_HALS9</name>
<feature type="transmembrane region" description="Helical" evidence="1">
    <location>
        <begin position="280"/>
        <end position="304"/>
    </location>
</feature>
<reference evidence="2 4" key="1">
    <citation type="journal article" date="2019" name="Microbiol. Resour. Announc.">
        <title>The Genome Sequence of the Halobacterium salinarum Type Strain Is Closely Related to That of Laboratory Strains NRC-1 and R1.</title>
        <authorList>
            <person name="Pfeiffer F."/>
            <person name="Marchfelder A."/>
            <person name="Habermann B."/>
            <person name="Dyall-Smith M.L."/>
        </authorList>
    </citation>
    <scope>NUCLEOTIDE SEQUENCE [LARGE SCALE GENOMIC DNA]</scope>
    <source>
        <strain evidence="2">91-R6</strain>
        <strain evidence="4">ATCC 33171 / DSM 3754 / JCM 8978 / NBRC 102687 / NCIMB 764 / 91-R6</strain>
    </source>
</reference>
<feature type="transmembrane region" description="Helical" evidence="1">
    <location>
        <begin position="99"/>
        <end position="120"/>
    </location>
</feature>
<keyword evidence="1" id="KW-0472">Membrane</keyword>
<dbReference type="AlphaFoldDB" id="A0A4D6GSD2"/>
<feature type="transmembrane region" description="Helical" evidence="1">
    <location>
        <begin position="126"/>
        <end position="147"/>
    </location>
</feature>
<dbReference type="Proteomes" id="UP000323075">
    <property type="component" value="Unassembled WGS sequence"/>
</dbReference>
<proteinExistence type="predicted"/>
<reference evidence="2" key="3">
    <citation type="journal article" name="MicrobiologyOpen">
        <title>Whole-genome comparison between the type strain of Halobacterium salinarum (DSM 3754(T)) and the laboratory strains R1 and NRC-1.</title>
        <authorList>
            <person name="Pfeiffer F."/>
            <person name="Losensky G."/>
            <person name="Marchfelder A."/>
            <person name="Habermann B."/>
            <person name="Dyall-Smith M."/>
        </authorList>
    </citation>
    <scope>NUCLEOTIDE SEQUENCE</scope>
    <source>
        <strain evidence="2">91-R6</strain>
    </source>
</reference>
<evidence type="ECO:0000313" key="3">
    <source>
        <dbReference type="EMBL" id="TYO74917.1"/>
    </source>
</evidence>
<gene>
    <name evidence="3" type="ORF">APQ99_02238</name>
    <name evidence="2" type="ORF">HBSAL_04810</name>
</gene>
<reference evidence="3 5" key="2">
    <citation type="submission" date="2019-07" db="EMBL/GenBank/DDBJ databases">
        <title>Genomic Encyclopedia of Archaeal and Bacterial Type Strains, Phase II (KMG-II): from individual species to whole genera.</title>
        <authorList>
            <person name="Goeker M."/>
        </authorList>
    </citation>
    <scope>NUCLEOTIDE SEQUENCE [LARGE SCALE GENOMIC DNA]</scope>
    <source>
        <strain evidence="3 5">DSM 3754</strain>
    </source>
</reference>
<protein>
    <submittedName>
        <fullName evidence="2">Uncharacterized protein</fullName>
    </submittedName>
</protein>
<keyword evidence="1" id="KW-1133">Transmembrane helix</keyword>
<evidence type="ECO:0000313" key="5">
    <source>
        <dbReference type="Proteomes" id="UP000323075"/>
    </source>
</evidence>
<feature type="transmembrane region" description="Helical" evidence="1">
    <location>
        <begin position="254"/>
        <end position="274"/>
    </location>
</feature>
<keyword evidence="1" id="KW-0812">Transmembrane</keyword>
<feature type="transmembrane region" description="Helical" evidence="1">
    <location>
        <begin position="168"/>
        <end position="185"/>
    </location>
</feature>
<evidence type="ECO:0000313" key="2">
    <source>
        <dbReference type="EMBL" id="QCC44659.1"/>
    </source>
</evidence>
<dbReference type="RefSeq" id="WP_229373323.1">
    <property type="nucleotide sequence ID" value="NZ_VRYN01000010.1"/>
</dbReference>
<evidence type="ECO:0000256" key="1">
    <source>
        <dbReference type="SAM" id="Phobius"/>
    </source>
</evidence>